<dbReference type="RefSeq" id="XP_046066455.1">
    <property type="nucleotide sequence ID" value="XM_046212224.1"/>
</dbReference>
<sequence length="234" mass="26876">MGSIDDSHTQAAQTKPLPFNLTEVDRQVLALTDDEFVYHDWDELKDIIGRNDLGALRRAPSDLRRYIAWTDSIKSSFGGITNYICQRRLHWTTSSNPDIASIPWANATPFADASDYKILRNDWPYGLTPDIAHIVVWSKTPIAAKPDTGEATDESKALIEAFVDRTFVQRLQRDPVCEGMAKEEVRREKVLWFKNWTALQSVRSLEHFHVLLRGVPDDLITEWTDERRIVQELP</sequence>
<evidence type="ECO:0008006" key="3">
    <source>
        <dbReference type="Google" id="ProtNLM"/>
    </source>
</evidence>
<accession>A0AAD4KH05</accession>
<dbReference type="PANTHER" id="PTHR35020">
    <property type="entry name" value="N-ACETYLGLUCOSAMINE-INDUCED PROTEIN 1"/>
    <property type="match status" value="1"/>
</dbReference>
<protein>
    <recommendedName>
        <fullName evidence="3">N-acetylglucosamine-induced protein 1</fullName>
    </recommendedName>
</protein>
<name>A0AAD4KH05_9EURO</name>
<dbReference type="Proteomes" id="UP001201262">
    <property type="component" value="Unassembled WGS sequence"/>
</dbReference>
<proteinExistence type="predicted"/>
<evidence type="ECO:0000313" key="2">
    <source>
        <dbReference type="Proteomes" id="UP001201262"/>
    </source>
</evidence>
<keyword evidence="2" id="KW-1185">Reference proteome</keyword>
<comment type="caution">
    <text evidence="1">The sequence shown here is derived from an EMBL/GenBank/DDBJ whole genome shotgun (WGS) entry which is preliminary data.</text>
</comment>
<dbReference type="Pfam" id="PF12239">
    <property type="entry name" value="DUF3605"/>
    <property type="match status" value="1"/>
</dbReference>
<dbReference type="PANTHER" id="PTHR35020:SF2">
    <property type="entry name" value="N-ACETYLGLUCOSAMINE-INDUCED PROTEIN 1"/>
    <property type="match status" value="1"/>
</dbReference>
<evidence type="ECO:0000313" key="1">
    <source>
        <dbReference type="EMBL" id="KAH8690172.1"/>
    </source>
</evidence>
<dbReference type="GeneID" id="70242511"/>
<dbReference type="GO" id="GO:0006044">
    <property type="term" value="P:N-acetylglucosamine metabolic process"/>
    <property type="evidence" value="ECO:0007669"/>
    <property type="project" value="TreeGrafter"/>
</dbReference>
<dbReference type="AlphaFoldDB" id="A0AAD4KH05"/>
<dbReference type="GO" id="GO:0005737">
    <property type="term" value="C:cytoplasm"/>
    <property type="evidence" value="ECO:0007669"/>
    <property type="project" value="TreeGrafter"/>
</dbReference>
<dbReference type="EMBL" id="JAJTJA010000014">
    <property type="protein sequence ID" value="KAH8690172.1"/>
    <property type="molecule type" value="Genomic_DNA"/>
</dbReference>
<reference evidence="1" key="1">
    <citation type="submission" date="2021-12" db="EMBL/GenBank/DDBJ databases">
        <title>Convergent genome expansion in fungi linked to evolution of root-endophyte symbiosis.</title>
        <authorList>
            <consortium name="DOE Joint Genome Institute"/>
            <person name="Ke Y.-H."/>
            <person name="Bonito G."/>
            <person name="Liao H.-L."/>
            <person name="Looney B."/>
            <person name="Rojas-Flechas A."/>
            <person name="Nash J."/>
            <person name="Hameed K."/>
            <person name="Schadt C."/>
            <person name="Martin F."/>
            <person name="Crous P.W."/>
            <person name="Miettinen O."/>
            <person name="Magnuson J.K."/>
            <person name="Labbe J."/>
            <person name="Jacobson D."/>
            <person name="Doktycz M.J."/>
            <person name="Veneault-Fourrey C."/>
            <person name="Kuo A."/>
            <person name="Mondo S."/>
            <person name="Calhoun S."/>
            <person name="Riley R."/>
            <person name="Ohm R."/>
            <person name="LaButti K."/>
            <person name="Andreopoulos B."/>
            <person name="Pangilinan J."/>
            <person name="Nolan M."/>
            <person name="Tritt A."/>
            <person name="Clum A."/>
            <person name="Lipzen A."/>
            <person name="Daum C."/>
            <person name="Barry K."/>
            <person name="Grigoriev I.V."/>
            <person name="Vilgalys R."/>
        </authorList>
    </citation>
    <scope>NUCLEOTIDE SEQUENCE</scope>
    <source>
        <strain evidence="1">PMI_201</strain>
    </source>
</reference>
<organism evidence="1 2">
    <name type="scientific">Talaromyces proteolyticus</name>
    <dbReference type="NCBI Taxonomy" id="1131652"/>
    <lineage>
        <taxon>Eukaryota</taxon>
        <taxon>Fungi</taxon>
        <taxon>Dikarya</taxon>
        <taxon>Ascomycota</taxon>
        <taxon>Pezizomycotina</taxon>
        <taxon>Eurotiomycetes</taxon>
        <taxon>Eurotiomycetidae</taxon>
        <taxon>Eurotiales</taxon>
        <taxon>Trichocomaceae</taxon>
        <taxon>Talaromyces</taxon>
        <taxon>Talaromyces sect. Bacilispori</taxon>
    </lineage>
</organism>
<dbReference type="InterPro" id="IPR022036">
    <property type="entry name" value="DUF3605"/>
</dbReference>
<gene>
    <name evidence="1" type="ORF">BGW36DRAFT_307258</name>
</gene>